<dbReference type="SUPFAM" id="SSF56112">
    <property type="entry name" value="Protein kinase-like (PK-like)"/>
    <property type="match status" value="1"/>
</dbReference>
<protein>
    <submittedName>
        <fullName evidence="4">Mcp2p</fullName>
    </submittedName>
</protein>
<accession>A0A167F3Q3</accession>
<gene>
    <name evidence="4" type="primary">MCP2</name>
    <name evidence="4" type="ORF">AWJ20_2396</name>
</gene>
<reference evidence="4 5" key="1">
    <citation type="submission" date="2016-02" db="EMBL/GenBank/DDBJ databases">
        <title>Complete genome sequence and transcriptome regulation of the pentose utilising yeast Sugiyamaella lignohabitans.</title>
        <authorList>
            <person name="Bellasio M."/>
            <person name="Peymann A."/>
            <person name="Valli M."/>
            <person name="Sipitzky M."/>
            <person name="Graf A."/>
            <person name="Sauer M."/>
            <person name="Marx H."/>
            <person name="Mattanovich D."/>
        </authorList>
    </citation>
    <scope>NUCLEOTIDE SEQUENCE [LARGE SCALE GENOMIC DNA]</scope>
    <source>
        <strain evidence="4 5">CBS 10342</strain>
    </source>
</reference>
<dbReference type="RefSeq" id="XP_018737266.1">
    <property type="nucleotide sequence ID" value="XM_018879339.1"/>
</dbReference>
<feature type="region of interest" description="Disordered" evidence="2">
    <location>
        <begin position="447"/>
        <end position="467"/>
    </location>
</feature>
<dbReference type="InterPro" id="IPR004147">
    <property type="entry name" value="ABC1_dom"/>
</dbReference>
<keyword evidence="5" id="KW-1185">Reference proteome</keyword>
<feature type="compositionally biased region" description="Basic and acidic residues" evidence="2">
    <location>
        <begin position="453"/>
        <end position="467"/>
    </location>
</feature>
<dbReference type="KEGG" id="slb:AWJ20_2396"/>
<dbReference type="AlphaFoldDB" id="A0A167F3Q3"/>
<dbReference type="CDD" id="cd13969">
    <property type="entry name" value="ADCK1-like"/>
    <property type="match status" value="1"/>
</dbReference>
<comment type="similarity">
    <text evidence="1">Belongs to the protein kinase superfamily. ADCK protein kinase family.</text>
</comment>
<dbReference type="InterPro" id="IPR051130">
    <property type="entry name" value="Mito_struct-func_regulator"/>
</dbReference>
<feature type="domain" description="ABC1 atypical kinase-like" evidence="3">
    <location>
        <begin position="174"/>
        <end position="424"/>
    </location>
</feature>
<dbReference type="Proteomes" id="UP000189580">
    <property type="component" value="Chromosome b"/>
</dbReference>
<evidence type="ECO:0000256" key="1">
    <source>
        <dbReference type="ARBA" id="ARBA00009670"/>
    </source>
</evidence>
<proteinExistence type="inferred from homology"/>
<dbReference type="OrthoDB" id="427480at2759"/>
<organism evidence="4 5">
    <name type="scientific">Sugiyamaella lignohabitans</name>
    <dbReference type="NCBI Taxonomy" id="796027"/>
    <lineage>
        <taxon>Eukaryota</taxon>
        <taxon>Fungi</taxon>
        <taxon>Dikarya</taxon>
        <taxon>Ascomycota</taxon>
        <taxon>Saccharomycotina</taxon>
        <taxon>Dipodascomycetes</taxon>
        <taxon>Dipodascales</taxon>
        <taxon>Trichomonascaceae</taxon>
        <taxon>Sugiyamaella</taxon>
    </lineage>
</organism>
<dbReference type="InterPro" id="IPR011009">
    <property type="entry name" value="Kinase-like_dom_sf"/>
</dbReference>
<evidence type="ECO:0000259" key="3">
    <source>
        <dbReference type="Pfam" id="PF03109"/>
    </source>
</evidence>
<evidence type="ECO:0000313" key="4">
    <source>
        <dbReference type="EMBL" id="ANB14789.1"/>
    </source>
</evidence>
<evidence type="ECO:0000256" key="2">
    <source>
        <dbReference type="SAM" id="MobiDB-lite"/>
    </source>
</evidence>
<dbReference type="InterPro" id="IPR045307">
    <property type="entry name" value="ADCK1_dom"/>
</dbReference>
<dbReference type="EMBL" id="CP014503">
    <property type="protein sequence ID" value="ANB14789.1"/>
    <property type="molecule type" value="Genomic_DNA"/>
</dbReference>
<dbReference type="PANTHER" id="PTHR43173:SF37">
    <property type="entry name" value="ABC1 FAMILY PROTEIN C10F6.14C"/>
    <property type="match status" value="1"/>
</dbReference>
<dbReference type="GeneID" id="30034302"/>
<sequence length="598" mass="68436">MIVFGKAIPRAVGSRVIWRSGSSSSSRFWTNRFHSSGLKFKRHYEPAFQNVAAVSPQSLPKPKPPRKSKSGHKWRNRLIGVGIAGAAFYSFDRYFNASAITRSARCVYDILFIGLDYKFNFEKGKDIEALHKRSADRLFALISANKGLYIKMGQAIAIQAGVFPPQFREIFAQLFDNAPQDSWVDIEKLFKEEFDGKSPDEIFAYIDHRAIASASISQVHKAVLKGTGEVVAVKIQHCDLKKQVSWDLASYKGLMYIFEKFLFKFPIYFIAQHVANQLQEEVNFHHEVDNSERLRVLVESDPGLKDKIHVPKVYPELCTERVIVSEWIEGVSLSNREGLKKERYNTSQAIDSMTKLFAKQIFEWGLVHCDPHPGNMILRRVRGRQQLVLIDHGLYIYEAEKFRKQYAQLWRGLFLLDTEAVKQVAIDWGFGDTEMFASSTMMQAYRGGSAGGHRNEDSDGKSSKPLTKEERFEMEEASKNRFQNFMKDTTKIPLEIIFLGRAIRILQGCNRMFGSPVNRVKIFAVSASRATTVEKDLSLHGRLLAWKNHFLFITIVSLTDIYHFLTRVRNLFSSSSSITFEQAEDEYNDQVQSALEEL</sequence>
<name>A0A167F3Q3_9ASCO</name>
<evidence type="ECO:0000313" key="5">
    <source>
        <dbReference type="Proteomes" id="UP000189580"/>
    </source>
</evidence>
<dbReference type="PANTHER" id="PTHR43173">
    <property type="entry name" value="ABC1 FAMILY PROTEIN"/>
    <property type="match status" value="1"/>
</dbReference>
<dbReference type="Pfam" id="PF03109">
    <property type="entry name" value="ABC1"/>
    <property type="match status" value="1"/>
</dbReference>